<sequence length="159" mass="17877">MNKPQSLRDHLSAAVEDLRRDPERLLVFIEGGSVVSTLAPGASFEYRYTLKLVVTDFGGHPDALMVPLLDWVRAHQSELLANDRLREQIRFEAEVLANDKVDVELTLPLTERVGVHRHADGRVEVEHFPEPLIDGPLPARHWQLYVMGELAAEWDAPGG</sequence>
<dbReference type="InterPro" id="IPR009678">
    <property type="entry name" value="Phage_tail_completion_R"/>
</dbReference>
<evidence type="ECO:0000313" key="1">
    <source>
        <dbReference type="EMBL" id="SOD53679.1"/>
    </source>
</evidence>
<gene>
    <name evidence="1" type="ORF">SAMN06296416_102533</name>
</gene>
<dbReference type="Proteomes" id="UP000219374">
    <property type="component" value="Unassembled WGS sequence"/>
</dbReference>
<dbReference type="RefSeq" id="WP_097121268.1">
    <property type="nucleotide sequence ID" value="NZ_OCND01000002.1"/>
</dbReference>
<name>A0A286D4U9_9GAMM</name>
<reference evidence="1 2" key="1">
    <citation type="submission" date="2017-09" db="EMBL/GenBank/DDBJ databases">
        <authorList>
            <person name="Ehlers B."/>
            <person name="Leendertz F.H."/>
        </authorList>
    </citation>
    <scope>NUCLEOTIDE SEQUENCE [LARGE SCALE GENOMIC DNA]</scope>
    <source>
        <strain evidence="1 2">CGMCC 1.10978</strain>
    </source>
</reference>
<dbReference type="OrthoDB" id="8564199at2"/>
<accession>A0A286D4U9</accession>
<dbReference type="EMBL" id="OCND01000002">
    <property type="protein sequence ID" value="SOD53679.1"/>
    <property type="molecule type" value="Genomic_DNA"/>
</dbReference>
<dbReference type="AlphaFoldDB" id="A0A286D4U9"/>
<protein>
    <submittedName>
        <fullName evidence="1">P2 phage tail completion protein R (GpR)</fullName>
    </submittedName>
</protein>
<keyword evidence="2" id="KW-1185">Reference proteome</keyword>
<dbReference type="Pfam" id="PF06891">
    <property type="entry name" value="P2_Phage_GpR"/>
    <property type="match status" value="1"/>
</dbReference>
<proteinExistence type="predicted"/>
<evidence type="ECO:0000313" key="2">
    <source>
        <dbReference type="Proteomes" id="UP000219374"/>
    </source>
</evidence>
<organism evidence="1 2">
    <name type="scientific">Pseudoxanthomonas wuyuanensis</name>
    <dbReference type="NCBI Taxonomy" id="1073196"/>
    <lineage>
        <taxon>Bacteria</taxon>
        <taxon>Pseudomonadati</taxon>
        <taxon>Pseudomonadota</taxon>
        <taxon>Gammaproteobacteria</taxon>
        <taxon>Lysobacterales</taxon>
        <taxon>Lysobacteraceae</taxon>
        <taxon>Pseudoxanthomonas</taxon>
    </lineage>
</organism>